<feature type="compositionally biased region" description="Polar residues" evidence="12">
    <location>
        <begin position="53"/>
        <end position="96"/>
    </location>
</feature>
<keyword evidence="13" id="KW-1185">Reference proteome</keyword>
<feature type="compositionally biased region" description="Basic and acidic residues" evidence="12">
    <location>
        <begin position="104"/>
        <end position="129"/>
    </location>
</feature>
<feature type="compositionally biased region" description="Low complexity" evidence="12">
    <location>
        <begin position="201"/>
        <end position="215"/>
    </location>
</feature>
<comment type="similarity">
    <text evidence="3">Belongs to the NUSAP family.</text>
</comment>
<keyword evidence="7" id="KW-0498">Mitosis</keyword>
<evidence type="ECO:0000313" key="13">
    <source>
        <dbReference type="Proteomes" id="UP000694888"/>
    </source>
</evidence>
<evidence type="ECO:0000256" key="2">
    <source>
        <dbReference type="ARBA" id="ARBA00004186"/>
    </source>
</evidence>
<comment type="subcellular location">
    <subcellularLocation>
        <location evidence="2">Cytoplasm</location>
        <location evidence="2">Cytoskeleton</location>
        <location evidence="2">Spindle</location>
    </subcellularLocation>
    <subcellularLocation>
        <location evidence="1">Nucleus</location>
    </subcellularLocation>
</comment>
<keyword evidence="4" id="KW-0963">Cytoplasm</keyword>
<evidence type="ECO:0000256" key="7">
    <source>
        <dbReference type="ARBA" id="ARBA00022776"/>
    </source>
</evidence>
<dbReference type="PANTHER" id="PTHR15874:SF1">
    <property type="entry name" value="NUCLEOLAR AND SPINDLE-ASSOCIATED PROTEIN 1"/>
    <property type="match status" value="1"/>
</dbReference>
<reference evidence="14" key="1">
    <citation type="submission" date="2025-08" db="UniProtKB">
        <authorList>
            <consortium name="RefSeq"/>
        </authorList>
    </citation>
    <scope>IDENTIFICATION</scope>
</reference>
<gene>
    <name evidence="14" type="primary">LOC101861313</name>
</gene>
<feature type="region of interest" description="Disordered" evidence="12">
    <location>
        <begin position="316"/>
        <end position="344"/>
    </location>
</feature>
<dbReference type="Pfam" id="PF16006">
    <property type="entry name" value="NUSAP"/>
    <property type="match status" value="1"/>
</dbReference>
<keyword evidence="9" id="KW-0206">Cytoskeleton</keyword>
<feature type="compositionally biased region" description="Polar residues" evidence="12">
    <location>
        <begin position="363"/>
        <end position="389"/>
    </location>
</feature>
<evidence type="ECO:0000256" key="11">
    <source>
        <dbReference type="ARBA" id="ARBA00023306"/>
    </source>
</evidence>
<feature type="compositionally biased region" description="Polar residues" evidence="12">
    <location>
        <begin position="316"/>
        <end position="334"/>
    </location>
</feature>
<evidence type="ECO:0000256" key="1">
    <source>
        <dbReference type="ARBA" id="ARBA00004123"/>
    </source>
</evidence>
<protein>
    <submittedName>
        <fullName evidence="14">Nucleolar and spindle-associated protein 1 isoform X2</fullName>
    </submittedName>
</protein>
<dbReference type="GeneID" id="101861313"/>
<dbReference type="Proteomes" id="UP000694888">
    <property type="component" value="Unplaced"/>
</dbReference>
<evidence type="ECO:0000256" key="5">
    <source>
        <dbReference type="ARBA" id="ARBA00022618"/>
    </source>
</evidence>
<feature type="region of interest" description="Disordered" evidence="12">
    <location>
        <begin position="43"/>
        <end position="222"/>
    </location>
</feature>
<dbReference type="RefSeq" id="XP_005106814.1">
    <property type="nucleotide sequence ID" value="XM_005106757.3"/>
</dbReference>
<evidence type="ECO:0000256" key="9">
    <source>
        <dbReference type="ARBA" id="ARBA00023212"/>
    </source>
</evidence>
<keyword evidence="6" id="KW-0493">Microtubule</keyword>
<evidence type="ECO:0000256" key="6">
    <source>
        <dbReference type="ARBA" id="ARBA00022701"/>
    </source>
</evidence>
<organism evidence="13 14">
    <name type="scientific">Aplysia californica</name>
    <name type="common">California sea hare</name>
    <dbReference type="NCBI Taxonomy" id="6500"/>
    <lineage>
        <taxon>Eukaryota</taxon>
        <taxon>Metazoa</taxon>
        <taxon>Spiralia</taxon>
        <taxon>Lophotrochozoa</taxon>
        <taxon>Mollusca</taxon>
        <taxon>Gastropoda</taxon>
        <taxon>Heterobranchia</taxon>
        <taxon>Euthyneura</taxon>
        <taxon>Tectipleura</taxon>
        <taxon>Aplysiida</taxon>
        <taxon>Aplysioidea</taxon>
        <taxon>Aplysiidae</taxon>
        <taxon>Aplysia</taxon>
    </lineage>
</organism>
<evidence type="ECO:0000313" key="14">
    <source>
        <dbReference type="RefSeq" id="XP_005106814.1"/>
    </source>
</evidence>
<keyword evidence="10" id="KW-0539">Nucleus</keyword>
<keyword evidence="5" id="KW-0132">Cell division</keyword>
<sequence length="526" mass="57853">MPTMEPGEDIDLHFETMKYHELQKLAKAAGIKANQKIDKLVKALQEHHAKAESFSSPKAAPQSSQNSDIVTPQTSQAKTATSKKSVDRSGTQSTPGSSKSVSSKCEKQDRKPTSASDKQKSEIENDKMTSRKRRRTFELDEPTLSPCSTPSSENEGKRKETRSSTSTPKTAPMEEEPVNKRSRRNTFDKTPSQDATENNVTTQRSTRSSSSPSTRAIIDSMDANISSAERKAKLLSALDKKVQEKVNSSPSEAVGQQHSQIPRFMAFLTNKKKAEAQKPPTPGNKDWTKIHNKAFAKFDSIDVYLEKKQQRVQQLSNSAKKTAVSKTPQKTFSQAKVAKPVSRPAAQVKPFVPTVTSTKGINFNFNKTPTSGAGKTPSTLKSARKSFTNGGPAKTPKLLNVTSAQKPSDSAKKATPFKFTGLTGKASSLNTTQHSQKKTFDLKASLAKPLTWKPHTGKLQTVDFNKPAFVSATKSSVQKAVIRPSRQAMASKTRPTHAKDVHRAKQLDRRNNQKYIDMMKRRGLIA</sequence>
<evidence type="ECO:0000256" key="12">
    <source>
        <dbReference type="SAM" id="MobiDB-lite"/>
    </source>
</evidence>
<dbReference type="InterPro" id="IPR026756">
    <property type="entry name" value="NuSAP"/>
</dbReference>
<evidence type="ECO:0000256" key="4">
    <source>
        <dbReference type="ARBA" id="ARBA00022490"/>
    </source>
</evidence>
<accession>A0ABM0K1X2</accession>
<feature type="compositionally biased region" description="Polar residues" evidence="12">
    <location>
        <begin position="188"/>
        <end position="200"/>
    </location>
</feature>
<dbReference type="PANTHER" id="PTHR15874">
    <property type="entry name" value="NUCLEOLAR AND SPINDLE-ASSOCIATED PROTEIN 1"/>
    <property type="match status" value="1"/>
</dbReference>
<keyword evidence="11" id="KW-0131">Cell cycle</keyword>
<name>A0ABM0K1X2_APLCA</name>
<proteinExistence type="inferred from homology"/>
<feature type="region of interest" description="Disordered" evidence="12">
    <location>
        <begin position="363"/>
        <end position="397"/>
    </location>
</feature>
<keyword evidence="8" id="KW-0238">DNA-binding</keyword>
<evidence type="ECO:0000256" key="10">
    <source>
        <dbReference type="ARBA" id="ARBA00023242"/>
    </source>
</evidence>
<evidence type="ECO:0000256" key="3">
    <source>
        <dbReference type="ARBA" id="ARBA00009702"/>
    </source>
</evidence>
<evidence type="ECO:0000256" key="8">
    <source>
        <dbReference type="ARBA" id="ARBA00023125"/>
    </source>
</evidence>